<feature type="chain" id="PRO_5014804973" description="DUF7908 domain-containing protein" evidence="2">
    <location>
        <begin position="20"/>
        <end position="812"/>
    </location>
</feature>
<organism evidence="4 5">
    <name type="scientific">Fusarium venenatum</name>
    <dbReference type="NCBI Taxonomy" id="56646"/>
    <lineage>
        <taxon>Eukaryota</taxon>
        <taxon>Fungi</taxon>
        <taxon>Dikarya</taxon>
        <taxon>Ascomycota</taxon>
        <taxon>Pezizomycotina</taxon>
        <taxon>Sordariomycetes</taxon>
        <taxon>Hypocreomycetidae</taxon>
        <taxon>Hypocreales</taxon>
        <taxon>Nectriaceae</taxon>
        <taxon>Fusarium</taxon>
    </lineage>
</organism>
<feature type="region of interest" description="Disordered" evidence="1">
    <location>
        <begin position="100"/>
        <end position="133"/>
    </location>
</feature>
<keyword evidence="2" id="KW-0732">Signal</keyword>
<feature type="compositionally biased region" description="Low complexity" evidence="1">
    <location>
        <begin position="361"/>
        <end position="387"/>
    </location>
</feature>
<protein>
    <recommendedName>
        <fullName evidence="3">DUF7908 domain-containing protein</fullName>
    </recommendedName>
</protein>
<accession>A0A2L2SXX4</accession>
<feature type="compositionally biased region" description="Polar residues" evidence="1">
    <location>
        <begin position="109"/>
        <end position="126"/>
    </location>
</feature>
<feature type="compositionally biased region" description="Polar residues" evidence="1">
    <location>
        <begin position="333"/>
        <end position="346"/>
    </location>
</feature>
<evidence type="ECO:0000313" key="5">
    <source>
        <dbReference type="Proteomes" id="UP000245910"/>
    </source>
</evidence>
<feature type="region of interest" description="Disordered" evidence="1">
    <location>
        <begin position="311"/>
        <end position="412"/>
    </location>
</feature>
<feature type="region of interest" description="Disordered" evidence="1">
    <location>
        <begin position="45"/>
        <end position="66"/>
    </location>
</feature>
<proteinExistence type="predicted"/>
<dbReference type="Pfam" id="PF25485">
    <property type="entry name" value="DUF7908"/>
    <property type="match status" value="1"/>
</dbReference>
<feature type="signal peptide" evidence="2">
    <location>
        <begin position="1"/>
        <end position="19"/>
    </location>
</feature>
<name>A0A2L2SXX4_9HYPO</name>
<reference evidence="5" key="1">
    <citation type="submission" date="2014-10" db="EMBL/GenBank/DDBJ databases">
        <authorList>
            <person name="King R."/>
        </authorList>
    </citation>
    <scope>NUCLEOTIDE SEQUENCE [LARGE SCALE GENOMIC DNA]</scope>
    <source>
        <strain evidence="5">A3/5</strain>
    </source>
</reference>
<keyword evidence="5" id="KW-1185">Reference proteome</keyword>
<evidence type="ECO:0000259" key="3">
    <source>
        <dbReference type="Pfam" id="PF25485"/>
    </source>
</evidence>
<dbReference type="EMBL" id="LN649232">
    <property type="protein sequence ID" value="CEI41627.1"/>
    <property type="molecule type" value="Genomic_DNA"/>
</dbReference>
<feature type="compositionally biased region" description="Polar residues" evidence="1">
    <location>
        <begin position="313"/>
        <end position="326"/>
    </location>
</feature>
<dbReference type="STRING" id="56646.A0A2L2SXX4"/>
<evidence type="ECO:0000256" key="2">
    <source>
        <dbReference type="SAM" id="SignalP"/>
    </source>
</evidence>
<feature type="domain" description="DUF7908" evidence="3">
    <location>
        <begin position="171"/>
        <end position="298"/>
    </location>
</feature>
<dbReference type="AlphaFoldDB" id="A0A2L2SXX4"/>
<evidence type="ECO:0000313" key="4">
    <source>
        <dbReference type="EMBL" id="CEI41627.1"/>
    </source>
</evidence>
<sequence>MKKTSIVYALLWSASIVSAADYAPEQDTWCITYLSTYLTPVSNQANSPALTRPAEEPGRQPIAPSLKPTFAANISTRRTQASFNTELPTSIILPQSSGAVGLSSDGPEFSTSGTEPIAVQSDTGTQPPDPLTEPVIDEVATSSLSIDLDSTVSTDAIPTSSGLVEAAGRSVIFQVSVTDNEKSGINRRQATGGFVGNENPQICTFAAIFNLAEGQLFEGDAPIYYSGESYKELSGQDLPASGSITKTFEDSGRLVFRNPGLPNGRAGFCQTPDGIVYVTFTNGPVGCIPVELVVYDVTQCQDGRLVGEDDVTATASRTVPQNTTTPGGIGPEVTSSIEDSTTMEINTRSEDSETQPGTIDPSSQTSAAGPSASSSSAIASISQSETSVIDGTASVPTDSARESVPEATTLATATTLSTDDVITSNTLDTDSETETEVETLTTNTDNTVLETTTSTVDITIADTTAASTTTGSDPPGPQCTDTNNPYIAPNGVTFTLSCNTVVGTIVLQSIGMSNFILCVQACSEIEACVASEFYKPAFLCYLFSEVFDGPANDSEDSDAAIKVPVITDTTTATTDASTTISDAPKPECTSTNNPYTASNGVTFTLYCNTVMNGFAPIAFFTAEDFIVCIQACSEIEACVGVEFNRLNSACVTVSQIIDGTSQGAGSSDVALKDPVLGDTTAAITDTMTADTTTADIPILDTTTTDALVADTTTSATPTEISDPSPCEDLGSHVTVDSTSYVLSCNTIFAFSAYDAFEVPSFLACIQACSVNFQCNVGIVFQKEISRCYIVAAIYSSDDPNPGYDTARIRGGA</sequence>
<dbReference type="Proteomes" id="UP000245910">
    <property type="component" value="Chromosome IIII"/>
</dbReference>
<dbReference type="InterPro" id="IPR057230">
    <property type="entry name" value="DUF7908"/>
</dbReference>
<evidence type="ECO:0000256" key="1">
    <source>
        <dbReference type="SAM" id="MobiDB-lite"/>
    </source>
</evidence>